<reference evidence="6" key="1">
    <citation type="submission" date="2021-01" db="EMBL/GenBank/DDBJ databases">
        <authorList>
            <person name="Corre E."/>
            <person name="Pelletier E."/>
            <person name="Niang G."/>
            <person name="Scheremetjew M."/>
            <person name="Finn R."/>
            <person name="Kale V."/>
            <person name="Holt S."/>
            <person name="Cochrane G."/>
            <person name="Meng A."/>
            <person name="Brown T."/>
            <person name="Cohen L."/>
        </authorList>
    </citation>
    <scope>NUCLEOTIDE SEQUENCE</scope>
    <source>
        <strain evidence="6">CCCM811</strain>
    </source>
</reference>
<evidence type="ECO:0000256" key="5">
    <source>
        <dbReference type="SAM" id="Phobius"/>
    </source>
</evidence>
<sequence>MATQPGSHHLAAACVAFAIVITLCQIRMQIIWNSNSAMRKHVVRILMMVPIYALQCYLGLVVESSSVYFDSLRECYEAVVIYSFVGLLIGFLGGERHLIYIMELKPEEFVHHHCPASYCLGSRVGLGQDFYRFAKLGALQYVVVKPITAALALILEAAGLYGEDTPFRLDRGYLYLVIINSFSQALAIYSLILFYTVMRQELQDLNFIPKAVVLKAVIFFTYWQGIAMRLLYSVGLFPIELEDDGNGDAMAKFLDFLLCLEMAGFAIAQWLAWGKGEDFFDPNETVSEPYGASVLAAANLKDLWEDAKEAVETGEARKLLGSHGRAAAMEL</sequence>
<proteinExistence type="predicted"/>
<evidence type="ECO:0000313" key="6">
    <source>
        <dbReference type="EMBL" id="CAE0659035.1"/>
    </source>
</evidence>
<evidence type="ECO:0000256" key="3">
    <source>
        <dbReference type="ARBA" id="ARBA00022989"/>
    </source>
</evidence>
<name>A0A7S3YQS5_9EUKA</name>
<feature type="transmembrane region" description="Helical" evidence="5">
    <location>
        <begin position="142"/>
        <end position="161"/>
    </location>
</feature>
<keyword evidence="3 5" id="KW-1133">Transmembrane helix</keyword>
<dbReference type="PANTHER" id="PTHR23423">
    <property type="entry name" value="ORGANIC SOLUTE TRANSPORTER-RELATED"/>
    <property type="match status" value="1"/>
</dbReference>
<feature type="transmembrane region" description="Helical" evidence="5">
    <location>
        <begin position="45"/>
        <end position="69"/>
    </location>
</feature>
<feature type="transmembrane region" description="Helical" evidence="5">
    <location>
        <begin position="75"/>
        <end position="94"/>
    </location>
</feature>
<dbReference type="GO" id="GO:0016020">
    <property type="term" value="C:membrane"/>
    <property type="evidence" value="ECO:0007669"/>
    <property type="project" value="UniProtKB-SubCell"/>
</dbReference>
<evidence type="ECO:0000256" key="1">
    <source>
        <dbReference type="ARBA" id="ARBA00004141"/>
    </source>
</evidence>
<evidence type="ECO:0000256" key="2">
    <source>
        <dbReference type="ARBA" id="ARBA00022692"/>
    </source>
</evidence>
<feature type="transmembrane region" description="Helical" evidence="5">
    <location>
        <begin position="173"/>
        <end position="195"/>
    </location>
</feature>
<keyword evidence="4 5" id="KW-0472">Membrane</keyword>
<gene>
    <name evidence="6" type="ORF">LGLO00237_LOCUS10608</name>
</gene>
<evidence type="ECO:0000256" key="4">
    <source>
        <dbReference type="ARBA" id="ARBA00023136"/>
    </source>
</evidence>
<accession>A0A7S3YQS5</accession>
<dbReference type="InterPro" id="IPR005178">
    <property type="entry name" value="Ostalpha/TMEM184C"/>
</dbReference>
<evidence type="ECO:0008006" key="7">
    <source>
        <dbReference type="Google" id="ProtNLM"/>
    </source>
</evidence>
<keyword evidence="2 5" id="KW-0812">Transmembrane</keyword>
<feature type="transmembrane region" description="Helical" evidence="5">
    <location>
        <begin position="207"/>
        <end position="232"/>
    </location>
</feature>
<dbReference type="EMBL" id="HBIV01014489">
    <property type="protein sequence ID" value="CAE0659035.1"/>
    <property type="molecule type" value="Transcribed_RNA"/>
</dbReference>
<dbReference type="Pfam" id="PF03619">
    <property type="entry name" value="Solute_trans_a"/>
    <property type="match status" value="1"/>
</dbReference>
<comment type="subcellular location">
    <subcellularLocation>
        <location evidence="1">Membrane</location>
        <topology evidence="1">Multi-pass membrane protein</topology>
    </subcellularLocation>
</comment>
<organism evidence="6">
    <name type="scientific">Lotharella globosa</name>
    <dbReference type="NCBI Taxonomy" id="91324"/>
    <lineage>
        <taxon>Eukaryota</taxon>
        <taxon>Sar</taxon>
        <taxon>Rhizaria</taxon>
        <taxon>Cercozoa</taxon>
        <taxon>Chlorarachniophyceae</taxon>
        <taxon>Lotharella</taxon>
    </lineage>
</organism>
<protein>
    <recommendedName>
        <fullName evidence="7">Transmembrane protein 184C</fullName>
    </recommendedName>
</protein>
<dbReference type="SMART" id="SM01417">
    <property type="entry name" value="Solute_trans_a"/>
    <property type="match status" value="1"/>
</dbReference>
<dbReference type="AlphaFoldDB" id="A0A7S3YQS5"/>
<feature type="transmembrane region" description="Helical" evidence="5">
    <location>
        <begin position="6"/>
        <end position="24"/>
    </location>
</feature>